<evidence type="ECO:0000313" key="2">
    <source>
        <dbReference type="Proteomes" id="UP001219525"/>
    </source>
</evidence>
<evidence type="ECO:0000313" key="1">
    <source>
        <dbReference type="EMBL" id="KAJ7198719.1"/>
    </source>
</evidence>
<feature type="non-terminal residue" evidence="1">
    <location>
        <position position="88"/>
    </location>
</feature>
<comment type="caution">
    <text evidence="1">The sequence shown here is derived from an EMBL/GenBank/DDBJ whole genome shotgun (WGS) entry which is preliminary data.</text>
</comment>
<dbReference type="AlphaFoldDB" id="A0AAD6Y650"/>
<reference evidence="1" key="1">
    <citation type="submission" date="2023-03" db="EMBL/GenBank/DDBJ databases">
        <title>Massive genome expansion in bonnet fungi (Mycena s.s.) driven by repeated elements and novel gene families across ecological guilds.</title>
        <authorList>
            <consortium name="Lawrence Berkeley National Laboratory"/>
            <person name="Harder C.B."/>
            <person name="Miyauchi S."/>
            <person name="Viragh M."/>
            <person name="Kuo A."/>
            <person name="Thoen E."/>
            <person name="Andreopoulos B."/>
            <person name="Lu D."/>
            <person name="Skrede I."/>
            <person name="Drula E."/>
            <person name="Henrissat B."/>
            <person name="Morin E."/>
            <person name="Kohler A."/>
            <person name="Barry K."/>
            <person name="LaButti K."/>
            <person name="Morin E."/>
            <person name="Salamov A."/>
            <person name="Lipzen A."/>
            <person name="Mereny Z."/>
            <person name="Hegedus B."/>
            <person name="Baldrian P."/>
            <person name="Stursova M."/>
            <person name="Weitz H."/>
            <person name="Taylor A."/>
            <person name="Grigoriev I.V."/>
            <person name="Nagy L.G."/>
            <person name="Martin F."/>
            <person name="Kauserud H."/>
        </authorList>
    </citation>
    <scope>NUCLEOTIDE SEQUENCE</scope>
    <source>
        <strain evidence="1">9144</strain>
    </source>
</reference>
<dbReference type="EMBL" id="JARJCW010000071">
    <property type="protein sequence ID" value="KAJ7198719.1"/>
    <property type="molecule type" value="Genomic_DNA"/>
</dbReference>
<protein>
    <submittedName>
        <fullName evidence="1">Uncharacterized protein</fullName>
    </submittedName>
</protein>
<feature type="non-terminal residue" evidence="1">
    <location>
        <position position="1"/>
    </location>
</feature>
<keyword evidence="2" id="KW-1185">Reference proteome</keyword>
<accession>A0AAD6Y650</accession>
<organism evidence="1 2">
    <name type="scientific">Mycena pura</name>
    <dbReference type="NCBI Taxonomy" id="153505"/>
    <lineage>
        <taxon>Eukaryota</taxon>
        <taxon>Fungi</taxon>
        <taxon>Dikarya</taxon>
        <taxon>Basidiomycota</taxon>
        <taxon>Agaricomycotina</taxon>
        <taxon>Agaricomycetes</taxon>
        <taxon>Agaricomycetidae</taxon>
        <taxon>Agaricales</taxon>
        <taxon>Marasmiineae</taxon>
        <taxon>Mycenaceae</taxon>
        <taxon>Mycena</taxon>
    </lineage>
</organism>
<sequence length="88" mass="9937">DNFIDCRLTNVAMDSIRTHNAKVSIDIGARAYEKLKRVFPQLRNLPTLCQLQSEIEYDCCKASCCCFVGPYADLSSCPHCSAPRYDSR</sequence>
<name>A0AAD6Y650_9AGAR</name>
<gene>
    <name evidence="1" type="ORF">GGX14DRAFT_303419</name>
</gene>
<dbReference type="Proteomes" id="UP001219525">
    <property type="component" value="Unassembled WGS sequence"/>
</dbReference>
<proteinExistence type="predicted"/>